<dbReference type="AlphaFoldDB" id="A0AAV6H0Q3"/>
<proteinExistence type="predicted"/>
<comment type="caution">
    <text evidence="1">The sequence shown here is derived from an EMBL/GenBank/DDBJ whole genome shotgun (WGS) entry which is preliminary data.</text>
</comment>
<sequence>MEREREREGDKRGSAVLSSSVKLKNRENGTLYVQKYTRFYCVLSVLDHRMCTTKIQLRQSQVRRSGREDEVMWYNTQRGRGGKSSAHDWFISTAEPKWMLSMPRGLFSPLDFPITTPQGLTVCGSSLYL</sequence>
<organism evidence="1 2">
    <name type="scientific">Alosa alosa</name>
    <name type="common">allis shad</name>
    <dbReference type="NCBI Taxonomy" id="278164"/>
    <lineage>
        <taxon>Eukaryota</taxon>
        <taxon>Metazoa</taxon>
        <taxon>Chordata</taxon>
        <taxon>Craniata</taxon>
        <taxon>Vertebrata</taxon>
        <taxon>Euteleostomi</taxon>
        <taxon>Actinopterygii</taxon>
        <taxon>Neopterygii</taxon>
        <taxon>Teleostei</taxon>
        <taxon>Clupei</taxon>
        <taxon>Clupeiformes</taxon>
        <taxon>Clupeoidei</taxon>
        <taxon>Clupeidae</taxon>
        <taxon>Alosa</taxon>
    </lineage>
</organism>
<dbReference type="EMBL" id="JADWDJ010000005">
    <property type="protein sequence ID" value="KAG5280879.1"/>
    <property type="molecule type" value="Genomic_DNA"/>
</dbReference>
<evidence type="ECO:0000313" key="1">
    <source>
        <dbReference type="EMBL" id="KAG5280879.1"/>
    </source>
</evidence>
<keyword evidence="2" id="KW-1185">Reference proteome</keyword>
<protein>
    <submittedName>
        <fullName evidence="1">Uncharacterized protein</fullName>
    </submittedName>
</protein>
<gene>
    <name evidence="1" type="ORF">AALO_G00065020</name>
</gene>
<dbReference type="Proteomes" id="UP000823561">
    <property type="component" value="Chromosome 5"/>
</dbReference>
<evidence type="ECO:0000313" key="2">
    <source>
        <dbReference type="Proteomes" id="UP000823561"/>
    </source>
</evidence>
<reference evidence="1" key="1">
    <citation type="submission" date="2020-10" db="EMBL/GenBank/DDBJ databases">
        <title>Chromosome-scale genome assembly of the Allis shad, Alosa alosa.</title>
        <authorList>
            <person name="Margot Z."/>
            <person name="Christophe K."/>
            <person name="Cabau C."/>
            <person name="Louis A."/>
            <person name="Berthelot C."/>
            <person name="Parey E."/>
            <person name="Roest Crollius H."/>
            <person name="Montfort J."/>
            <person name="Robinson-Rechavi M."/>
            <person name="Bucao C."/>
            <person name="Bouchez O."/>
            <person name="Gislard M."/>
            <person name="Lluch J."/>
            <person name="Milhes M."/>
            <person name="Lampietro C."/>
            <person name="Lopez Roques C."/>
            <person name="Donnadieu C."/>
            <person name="Braasch I."/>
            <person name="Desvignes T."/>
            <person name="Postlethwait J."/>
            <person name="Bobe J."/>
            <person name="Guiguen Y."/>
        </authorList>
    </citation>
    <scope>NUCLEOTIDE SEQUENCE</scope>
    <source>
        <strain evidence="1">M-15738</strain>
        <tissue evidence="1">Blood</tissue>
    </source>
</reference>
<accession>A0AAV6H0Q3</accession>
<name>A0AAV6H0Q3_9TELE</name>